<gene>
    <name evidence="2" type="ORF">KPS_003306</name>
</gene>
<proteinExistence type="predicted"/>
<organism evidence="2 3">
    <name type="scientific">Nitratidesulfovibrio liaohensis</name>
    <dbReference type="NCBI Taxonomy" id="2604158"/>
    <lineage>
        <taxon>Bacteria</taxon>
        <taxon>Pseudomonadati</taxon>
        <taxon>Thermodesulfobacteriota</taxon>
        <taxon>Desulfovibrionia</taxon>
        <taxon>Desulfovibrionales</taxon>
        <taxon>Desulfovibrionaceae</taxon>
        <taxon>Nitratidesulfovibrio</taxon>
    </lineage>
</organism>
<feature type="signal peptide" evidence="1">
    <location>
        <begin position="1"/>
        <end position="27"/>
    </location>
</feature>
<evidence type="ECO:0000313" key="2">
    <source>
        <dbReference type="EMBL" id="WMW65198.1"/>
    </source>
</evidence>
<evidence type="ECO:0000256" key="1">
    <source>
        <dbReference type="SAM" id="SignalP"/>
    </source>
</evidence>
<sequence length="143" mass="15988">MSTSSLYFAVSLVLVLVALSHVSNAEAATVNDAPKIAKATIAAIMGRDPSIISVKEHTEKGVYYLDYIRQDDKTRWAFLCKLEGDRVIWAGAGSPDNPNYVGRWRTHPEDEVITYRIQNGDVIIRQQFTDGSASEKIFKLDRL</sequence>
<name>A0ABY9R0B3_9BACT</name>
<dbReference type="RefSeq" id="WP_309541229.1">
    <property type="nucleotide sequence ID" value="NZ_CP133659.1"/>
</dbReference>
<protein>
    <submittedName>
        <fullName evidence="2">Uncharacterized protein</fullName>
    </submittedName>
</protein>
<keyword evidence="3" id="KW-1185">Reference proteome</keyword>
<dbReference type="Proteomes" id="UP001180616">
    <property type="component" value="Chromosome"/>
</dbReference>
<feature type="chain" id="PRO_5045230177" evidence="1">
    <location>
        <begin position="28"/>
        <end position="143"/>
    </location>
</feature>
<dbReference type="EMBL" id="CP133659">
    <property type="protein sequence ID" value="WMW65198.1"/>
    <property type="molecule type" value="Genomic_DNA"/>
</dbReference>
<evidence type="ECO:0000313" key="3">
    <source>
        <dbReference type="Proteomes" id="UP001180616"/>
    </source>
</evidence>
<reference evidence="2" key="1">
    <citation type="submission" date="2023-09" db="EMBL/GenBank/DDBJ databases">
        <authorList>
            <consortium name="CW5 consortium"/>
            <person name="Lu C.-W."/>
        </authorList>
    </citation>
    <scope>NUCLEOTIDE SEQUENCE</scope>
    <source>
        <strain evidence="2">KPS</strain>
    </source>
</reference>
<accession>A0ABY9R0B3</accession>
<keyword evidence="1" id="KW-0732">Signal</keyword>